<dbReference type="EMBL" id="CAFAAI010000098">
    <property type="protein sequence ID" value="CAB4794963.1"/>
    <property type="molecule type" value="Genomic_DNA"/>
</dbReference>
<name>A0A6J6XGQ9_9ZZZZ</name>
<organism evidence="1">
    <name type="scientific">freshwater metagenome</name>
    <dbReference type="NCBI Taxonomy" id="449393"/>
    <lineage>
        <taxon>unclassified sequences</taxon>
        <taxon>metagenomes</taxon>
        <taxon>ecological metagenomes</taxon>
    </lineage>
</organism>
<protein>
    <submittedName>
        <fullName evidence="1">Unannotated protein</fullName>
    </submittedName>
</protein>
<reference evidence="1" key="1">
    <citation type="submission" date="2020-05" db="EMBL/GenBank/DDBJ databases">
        <authorList>
            <person name="Chiriac C."/>
            <person name="Salcher M."/>
            <person name="Ghai R."/>
            <person name="Kavagutti S V."/>
        </authorList>
    </citation>
    <scope>NUCLEOTIDE SEQUENCE</scope>
</reference>
<gene>
    <name evidence="1" type="ORF">UFOPK2992_00684</name>
</gene>
<evidence type="ECO:0000313" key="1">
    <source>
        <dbReference type="EMBL" id="CAB4794963.1"/>
    </source>
</evidence>
<accession>A0A6J6XGQ9</accession>
<sequence>MKFGWVAVESHATLLKRAKALLQTLGECAADGHRLAHALHLCAKHAAGARQLLERPARDLGDDVVDARLEAGRRHLGDVVGDLVERVPNGEFRRDLGDGKASCLRCQRRRPRHAWVHFDDNLVAVEWVHCELHIGSAGLDTDSTDTGKRCVAHALVLDITERLRWSHRDRVAGVYAHWIEVLDRADDDAVVVAVTHDFEFVFFPAGDAGLNQNLADGAARNSLTGQVCELFECRCDTGAAATKDVGRTNDAWKANGFEHLDGFVESVSNATRWHIETDLDHRLLELLAIFGCGNCLCVCADELRGSRHTNETALEQGHCNVERSLTTHRWEHCVGTLALNNARHDLGSEWLDVRGIGEIGVGHDGGRIRVREDDAVALFAQHSTRLSAAVVELACLPDYDRATADNQNAVDVRALWHQATPNSACGSPSVRTGVARRTIGRSRHEMGSSIMSSNMPNK</sequence>
<dbReference type="AlphaFoldDB" id="A0A6J6XGQ9"/>
<proteinExistence type="predicted"/>